<accession>A0A955HYQ2</accession>
<dbReference type="GO" id="GO:0003688">
    <property type="term" value="F:DNA replication origin binding"/>
    <property type="evidence" value="ECO:0007669"/>
    <property type="project" value="UniProtKB-UniRule"/>
</dbReference>
<organism evidence="15 16">
    <name type="scientific">Candidatus Dojkabacteria bacterium</name>
    <dbReference type="NCBI Taxonomy" id="2099670"/>
    <lineage>
        <taxon>Bacteria</taxon>
        <taxon>Candidatus Dojkabacteria</taxon>
    </lineage>
</organism>
<dbReference type="InterPro" id="IPR003593">
    <property type="entry name" value="AAA+_ATPase"/>
</dbReference>
<protein>
    <recommendedName>
        <fullName evidence="8 9">Chromosomal replication initiator protein DnaA</fullName>
    </recommendedName>
</protein>
<dbReference type="GO" id="GO:0005737">
    <property type="term" value="C:cytoplasm"/>
    <property type="evidence" value="ECO:0007669"/>
    <property type="project" value="UniProtKB-SubCell"/>
</dbReference>
<feature type="region of interest" description="Disordered" evidence="12">
    <location>
        <begin position="22"/>
        <end position="54"/>
    </location>
</feature>
<dbReference type="FunFam" id="3.40.50.300:FF:000668">
    <property type="entry name" value="Chromosomal replication initiator protein DnaA"/>
    <property type="match status" value="1"/>
</dbReference>
<comment type="similarity">
    <text evidence="1 8 11">Belongs to the DnaA family.</text>
</comment>
<dbReference type="NCBIfam" id="TIGR00362">
    <property type="entry name" value="DnaA"/>
    <property type="match status" value="1"/>
</dbReference>
<feature type="domain" description="AAA+ ATPase" evidence="13">
    <location>
        <begin position="213"/>
        <end position="347"/>
    </location>
</feature>
<comment type="caution">
    <text evidence="8">Lacks conserved residue(s) required for the propagation of feature annotation.</text>
</comment>
<evidence type="ECO:0000256" key="11">
    <source>
        <dbReference type="RuleBase" id="RU004227"/>
    </source>
</evidence>
<evidence type="ECO:0000313" key="16">
    <source>
        <dbReference type="Proteomes" id="UP000748332"/>
    </source>
</evidence>
<dbReference type="SUPFAM" id="SSF52540">
    <property type="entry name" value="P-loop containing nucleoside triphosphate hydrolases"/>
    <property type="match status" value="1"/>
</dbReference>
<reference evidence="15" key="1">
    <citation type="submission" date="2020-04" db="EMBL/GenBank/DDBJ databases">
        <authorList>
            <person name="Zhang T."/>
        </authorList>
    </citation>
    <scope>NUCLEOTIDE SEQUENCE</scope>
    <source>
        <strain evidence="15">HKST-UBA16</strain>
    </source>
</reference>
<dbReference type="Proteomes" id="UP000748332">
    <property type="component" value="Unassembled WGS sequence"/>
</dbReference>
<keyword evidence="4 8" id="KW-0547">Nucleotide-binding</keyword>
<name>A0A955HYQ2_9BACT</name>
<feature type="compositionally biased region" description="Low complexity" evidence="12">
    <location>
        <begin position="166"/>
        <end position="176"/>
    </location>
</feature>
<feature type="binding site" evidence="8">
    <location>
        <position position="227"/>
    </location>
    <ligand>
        <name>ATP</name>
        <dbReference type="ChEBI" id="CHEBI:30616"/>
    </ligand>
</feature>
<feature type="region of interest" description="Domain I, interacts with DnaA modulators" evidence="8">
    <location>
        <begin position="1"/>
        <end position="167"/>
    </location>
</feature>
<comment type="domain">
    <text evidence="8">Domain I is involved in oligomerization and binding regulators, domain II is flexibile and of varying length in different bacteria, domain III forms the AAA+ region, while domain IV binds dsDNA.</text>
</comment>
<feature type="binding site" evidence="8">
    <location>
        <position position="226"/>
    </location>
    <ligand>
        <name>ATP</name>
        <dbReference type="ChEBI" id="CHEBI:30616"/>
    </ligand>
</feature>
<dbReference type="Pfam" id="PF00308">
    <property type="entry name" value="Bac_DnaA"/>
    <property type="match status" value="1"/>
</dbReference>
<dbReference type="Gene3D" id="1.10.8.60">
    <property type="match status" value="1"/>
</dbReference>
<dbReference type="SMART" id="SM00382">
    <property type="entry name" value="AAA"/>
    <property type="match status" value="1"/>
</dbReference>
<dbReference type="InterPro" id="IPR001957">
    <property type="entry name" value="Chromosome_initiator_DnaA"/>
</dbReference>
<dbReference type="InterPro" id="IPR013317">
    <property type="entry name" value="DnaA_dom"/>
</dbReference>
<dbReference type="GO" id="GO:0006270">
    <property type="term" value="P:DNA replication initiation"/>
    <property type="evidence" value="ECO:0007669"/>
    <property type="project" value="UniProtKB-UniRule"/>
</dbReference>
<evidence type="ECO:0000259" key="13">
    <source>
        <dbReference type="SMART" id="SM00382"/>
    </source>
</evidence>
<evidence type="ECO:0000256" key="9">
    <source>
        <dbReference type="NCBIfam" id="TIGR00362"/>
    </source>
</evidence>
<feature type="region of interest" description="Domain IV, binds dsDNA" evidence="8">
    <location>
        <begin position="397"/>
        <end position="516"/>
    </location>
</feature>
<dbReference type="GO" id="GO:0005886">
    <property type="term" value="C:plasma membrane"/>
    <property type="evidence" value="ECO:0007669"/>
    <property type="project" value="TreeGrafter"/>
</dbReference>
<keyword evidence="5 8" id="KW-0067">ATP-binding</keyword>
<dbReference type="InterPro" id="IPR013159">
    <property type="entry name" value="DnaA_C"/>
</dbReference>
<dbReference type="PRINTS" id="PR00051">
    <property type="entry name" value="DNAA"/>
</dbReference>
<keyword evidence="3 8" id="KW-0235">DNA replication</keyword>
<evidence type="ECO:0000256" key="12">
    <source>
        <dbReference type="SAM" id="MobiDB-lite"/>
    </source>
</evidence>
<comment type="subcellular location">
    <subcellularLocation>
        <location evidence="8">Cytoplasm</location>
    </subcellularLocation>
</comment>
<evidence type="ECO:0000256" key="3">
    <source>
        <dbReference type="ARBA" id="ARBA00022705"/>
    </source>
</evidence>
<evidence type="ECO:0000256" key="10">
    <source>
        <dbReference type="RuleBase" id="RU000577"/>
    </source>
</evidence>
<dbReference type="GO" id="GO:0005524">
    <property type="term" value="F:ATP binding"/>
    <property type="evidence" value="ECO:0007669"/>
    <property type="project" value="UniProtKB-UniRule"/>
</dbReference>
<evidence type="ECO:0000256" key="6">
    <source>
        <dbReference type="ARBA" id="ARBA00023121"/>
    </source>
</evidence>
<reference evidence="15" key="2">
    <citation type="journal article" date="2021" name="Microbiome">
        <title>Successional dynamics and alternative stable states in a saline activated sludge microbial community over 9 years.</title>
        <authorList>
            <person name="Wang Y."/>
            <person name="Ye J."/>
            <person name="Ju F."/>
            <person name="Liu L."/>
            <person name="Boyd J.A."/>
            <person name="Deng Y."/>
            <person name="Parks D.H."/>
            <person name="Jiang X."/>
            <person name="Yin X."/>
            <person name="Woodcroft B.J."/>
            <person name="Tyson G.W."/>
            <person name="Hugenholtz P."/>
            <person name="Polz M.F."/>
            <person name="Zhang T."/>
        </authorList>
    </citation>
    <scope>NUCLEOTIDE SEQUENCE</scope>
    <source>
        <strain evidence="15">HKST-UBA16</strain>
    </source>
</reference>
<evidence type="ECO:0000256" key="2">
    <source>
        <dbReference type="ARBA" id="ARBA00022490"/>
    </source>
</evidence>
<evidence type="ECO:0000256" key="7">
    <source>
        <dbReference type="ARBA" id="ARBA00023125"/>
    </source>
</evidence>
<dbReference type="CDD" id="cd00009">
    <property type="entry name" value="AAA"/>
    <property type="match status" value="1"/>
</dbReference>
<keyword evidence="2 8" id="KW-0963">Cytoplasm</keyword>
<dbReference type="SMART" id="SM00760">
    <property type="entry name" value="Bac_DnaA_C"/>
    <property type="match status" value="1"/>
</dbReference>
<dbReference type="Gene3D" id="1.10.1750.10">
    <property type="match status" value="1"/>
</dbReference>
<evidence type="ECO:0000256" key="1">
    <source>
        <dbReference type="ARBA" id="ARBA00006583"/>
    </source>
</evidence>
<feature type="region of interest" description="Domain III, AAA+ region" evidence="8">
    <location>
        <begin position="180"/>
        <end position="396"/>
    </location>
</feature>
<dbReference type="GO" id="GO:0008289">
    <property type="term" value="F:lipid binding"/>
    <property type="evidence" value="ECO:0007669"/>
    <property type="project" value="UniProtKB-KW"/>
</dbReference>
<keyword evidence="7 8" id="KW-0238">DNA-binding</keyword>
<dbReference type="PROSITE" id="PS01008">
    <property type="entry name" value="DNAA"/>
    <property type="match status" value="1"/>
</dbReference>
<dbReference type="Pfam" id="PF08299">
    <property type="entry name" value="Bac_DnaA_C"/>
    <property type="match status" value="1"/>
</dbReference>
<dbReference type="InterPro" id="IPR027417">
    <property type="entry name" value="P-loop_NTPase"/>
</dbReference>
<evidence type="ECO:0000259" key="14">
    <source>
        <dbReference type="SMART" id="SM00760"/>
    </source>
</evidence>
<feature type="binding site" evidence="8">
    <location>
        <position position="228"/>
    </location>
    <ligand>
        <name>ATP</name>
        <dbReference type="ChEBI" id="CHEBI:30616"/>
    </ligand>
</feature>
<dbReference type="CDD" id="cd06571">
    <property type="entry name" value="Bac_DnaA_C"/>
    <property type="match status" value="1"/>
</dbReference>
<dbReference type="GO" id="GO:0006275">
    <property type="term" value="P:regulation of DNA replication"/>
    <property type="evidence" value="ECO:0007669"/>
    <property type="project" value="UniProtKB-UniRule"/>
</dbReference>
<feature type="region of interest" description="Disordered" evidence="12">
    <location>
        <begin position="156"/>
        <end position="180"/>
    </location>
</feature>
<dbReference type="Gene3D" id="3.40.50.300">
    <property type="entry name" value="P-loop containing nucleotide triphosphate hydrolases"/>
    <property type="match status" value="1"/>
</dbReference>
<dbReference type="HAMAP" id="MF_00377">
    <property type="entry name" value="DnaA_bact"/>
    <property type="match status" value="1"/>
</dbReference>
<sequence>MKRLYKKKVKMEKLDFKTKSDNLPQPEIVQKGIVSSKKETASNSKESNSNNDPDEVWKILKEQLRMHVSERDMNIWYKNVYLEKIENGVAELSCKSSLEREWIESNHRAFLRNKIEEVIGYKPDLIVSIRSSAPSSQSQKDKYEYFDPKQTQAGQQGLFSSDDDVNSSSQDSNSSSLETNLNPKYMLSNFIVGTSNQLAHAVSESVVENPGTSYNPVFFYGPSGVGKTHLMQAIGNALLRRNPSFKVVYVPIETFMNDMIEAIRTRKNEEFRQKYRPVDLLMIDDIQFISTLKKTKEELFNTFNALYQANKQIVIASDRPPKEIENLPDRLRTRFEGGMVIDIQSPDLETRLAILQQQLREQKTSVPNEVVMFIAQNVESSVRELEGAIIKVITHTKFTGKVPTVESVAEMLQLDIDSKRKRLKPEKIISVVSDVFNIQPKDIRGKRRTAHIALARQTVMFFLREELELPLEQIARLVNRKDHTTVLHACNKIEELCANDSRMQERVVKCKDMLIQ</sequence>
<feature type="domain" description="Chromosomal replication initiator DnaA C-terminal" evidence="14">
    <location>
        <begin position="424"/>
        <end position="493"/>
    </location>
</feature>
<proteinExistence type="inferred from homology"/>
<keyword evidence="6 8" id="KW-0446">Lipid-binding</keyword>
<comment type="function">
    <text evidence="8 10">Plays an essential role in the initiation and regulation of chromosomal replication. ATP-DnaA binds to the origin of replication (oriC) to initiate formation of the DNA replication initiation complex once per cell cycle. Binds the DnaA box (a 9 base pair repeat at the origin) and separates the double-stranded (ds)DNA. Forms a right-handed helical filament on oriC DNA; dsDNA binds to the exterior of the filament while single-stranded (ss)DNA is stabiized in the filament's interior. The ATP-DnaA-oriC complex binds and stabilizes one strand of the AT-rich DNA unwinding element (DUE), permitting loading of DNA polymerase. After initiation quickly degrades to an ADP-DnaA complex that is not apt for DNA replication. Binds acidic phospholipids.</text>
</comment>
<evidence type="ECO:0000256" key="8">
    <source>
        <dbReference type="HAMAP-Rule" id="MF_00377"/>
    </source>
</evidence>
<gene>
    <name evidence="8 15" type="primary">dnaA</name>
    <name evidence="15" type="ORF">KC622_01610</name>
</gene>
<feature type="binding site" evidence="8">
    <location>
        <position position="224"/>
    </location>
    <ligand>
        <name>ATP</name>
        <dbReference type="ChEBI" id="CHEBI:30616"/>
    </ligand>
</feature>
<evidence type="ECO:0000256" key="5">
    <source>
        <dbReference type="ARBA" id="ARBA00022840"/>
    </source>
</evidence>
<feature type="compositionally biased region" description="Polar residues" evidence="12">
    <location>
        <begin position="41"/>
        <end position="51"/>
    </location>
</feature>
<dbReference type="PANTHER" id="PTHR30050">
    <property type="entry name" value="CHROMOSOMAL REPLICATION INITIATOR PROTEIN DNAA"/>
    <property type="match status" value="1"/>
</dbReference>
<dbReference type="InterPro" id="IPR010921">
    <property type="entry name" value="Trp_repressor/repl_initiator"/>
</dbReference>
<dbReference type="AlphaFoldDB" id="A0A955HYQ2"/>
<comment type="caution">
    <text evidence="15">The sequence shown here is derived from an EMBL/GenBank/DDBJ whole genome shotgun (WGS) entry which is preliminary data.</text>
</comment>
<dbReference type="SUPFAM" id="SSF48295">
    <property type="entry name" value="TrpR-like"/>
    <property type="match status" value="1"/>
</dbReference>
<evidence type="ECO:0000256" key="4">
    <source>
        <dbReference type="ARBA" id="ARBA00022741"/>
    </source>
</evidence>
<comment type="subunit">
    <text evidence="8">Oligomerizes as a right-handed, spiral filament on DNA at oriC.</text>
</comment>
<dbReference type="InterPro" id="IPR018312">
    <property type="entry name" value="Chromosome_initiator_DnaA_CS"/>
</dbReference>
<dbReference type="InterPro" id="IPR038454">
    <property type="entry name" value="DnaA_N_sf"/>
</dbReference>
<dbReference type="Gene3D" id="3.30.300.180">
    <property type="match status" value="1"/>
</dbReference>
<dbReference type="EMBL" id="JAGQLM010000062">
    <property type="protein sequence ID" value="MCA9375007.1"/>
    <property type="molecule type" value="Genomic_DNA"/>
</dbReference>
<dbReference type="InterPro" id="IPR020591">
    <property type="entry name" value="Chromosome_initiator_DnaA-like"/>
</dbReference>
<evidence type="ECO:0000313" key="15">
    <source>
        <dbReference type="EMBL" id="MCA9375007.1"/>
    </source>
</evidence>
<dbReference type="PANTHER" id="PTHR30050:SF2">
    <property type="entry name" value="CHROMOSOMAL REPLICATION INITIATOR PROTEIN DNAA"/>
    <property type="match status" value="1"/>
</dbReference>